<dbReference type="GO" id="GO:0045892">
    <property type="term" value="P:negative regulation of DNA-templated transcription"/>
    <property type="evidence" value="ECO:0007669"/>
    <property type="project" value="InterPro"/>
</dbReference>
<dbReference type="InterPro" id="IPR010744">
    <property type="entry name" value="Phage_CI_N"/>
</dbReference>
<gene>
    <name evidence="2" type="ORF">SDC9_43147</name>
</gene>
<accession>A0A644W2L0</accession>
<dbReference type="InterPro" id="IPR010982">
    <property type="entry name" value="Lambda_DNA-bd_dom_sf"/>
</dbReference>
<evidence type="ECO:0000313" key="2">
    <source>
        <dbReference type="EMBL" id="MPL96962.1"/>
    </source>
</evidence>
<dbReference type="SUPFAM" id="SSF47413">
    <property type="entry name" value="lambda repressor-like DNA-binding domains"/>
    <property type="match status" value="1"/>
</dbReference>
<dbReference type="EMBL" id="VSSQ01000534">
    <property type="protein sequence ID" value="MPL96962.1"/>
    <property type="molecule type" value="Genomic_DNA"/>
</dbReference>
<dbReference type="InterPro" id="IPR001387">
    <property type="entry name" value="Cro/C1-type_HTH"/>
</dbReference>
<dbReference type="GO" id="GO:0003677">
    <property type="term" value="F:DNA binding"/>
    <property type="evidence" value="ECO:0007669"/>
    <property type="project" value="InterPro"/>
</dbReference>
<name>A0A644W2L0_9ZZZZ</name>
<dbReference type="PROSITE" id="PS50943">
    <property type="entry name" value="HTH_CROC1"/>
    <property type="match status" value="1"/>
</dbReference>
<dbReference type="SMART" id="SM00530">
    <property type="entry name" value="HTH_XRE"/>
    <property type="match status" value="1"/>
</dbReference>
<feature type="domain" description="HTH cro/C1-type" evidence="1">
    <location>
        <begin position="16"/>
        <end position="60"/>
    </location>
</feature>
<organism evidence="2">
    <name type="scientific">bioreactor metagenome</name>
    <dbReference type="NCBI Taxonomy" id="1076179"/>
    <lineage>
        <taxon>unclassified sequences</taxon>
        <taxon>metagenomes</taxon>
        <taxon>ecological metagenomes</taxon>
    </lineage>
</organism>
<evidence type="ECO:0000259" key="1">
    <source>
        <dbReference type="PROSITE" id="PS50943"/>
    </source>
</evidence>
<protein>
    <recommendedName>
        <fullName evidence="1">HTH cro/C1-type domain-containing protein</fullName>
    </recommendedName>
</protein>
<dbReference type="Gene3D" id="1.10.260.40">
    <property type="entry name" value="lambda repressor-like DNA-binding domains"/>
    <property type="match status" value="1"/>
</dbReference>
<dbReference type="Pfam" id="PF07022">
    <property type="entry name" value="Phage_CI_repr"/>
    <property type="match status" value="1"/>
</dbReference>
<dbReference type="CDD" id="cd00093">
    <property type="entry name" value="HTH_XRE"/>
    <property type="match status" value="1"/>
</dbReference>
<proteinExistence type="predicted"/>
<comment type="caution">
    <text evidence="2">The sequence shown here is derived from an EMBL/GenBank/DDBJ whole genome shotgun (WGS) entry which is preliminary data.</text>
</comment>
<sequence>MSKFWDRVKVLMSAPTVVDLANQLEVKRSTLSSWLHTDRRPPMSVLLKISEKTGVTIEQLEYGLDYKLLDEEEAAEDIPSCKKELKMWIDDLQARELFILRPLISYLRNQSLERKP</sequence>
<dbReference type="AlphaFoldDB" id="A0A644W2L0"/>
<reference evidence="2" key="1">
    <citation type="submission" date="2019-08" db="EMBL/GenBank/DDBJ databases">
        <authorList>
            <person name="Kucharzyk K."/>
            <person name="Murdoch R.W."/>
            <person name="Higgins S."/>
            <person name="Loffler F."/>
        </authorList>
    </citation>
    <scope>NUCLEOTIDE SEQUENCE</scope>
</reference>